<organism evidence="2 3">
    <name type="scientific">Belliella alkalica</name>
    <dbReference type="NCBI Taxonomy" id="1730871"/>
    <lineage>
        <taxon>Bacteria</taxon>
        <taxon>Pseudomonadati</taxon>
        <taxon>Bacteroidota</taxon>
        <taxon>Cytophagia</taxon>
        <taxon>Cytophagales</taxon>
        <taxon>Cyclobacteriaceae</taxon>
        <taxon>Belliella</taxon>
    </lineage>
</organism>
<gene>
    <name evidence="2" type="ORF">MM213_11155</name>
</gene>
<reference evidence="2" key="1">
    <citation type="submission" date="2022-03" db="EMBL/GenBank/DDBJ databases">
        <title>De novo assembled genomes of Belliella spp. (Cyclobacteriaceae) strains.</title>
        <authorList>
            <person name="Szabo A."/>
            <person name="Korponai K."/>
            <person name="Felfoldi T."/>
        </authorList>
    </citation>
    <scope>NUCLEOTIDE SEQUENCE</scope>
    <source>
        <strain evidence="2">DSM 111903</strain>
    </source>
</reference>
<dbReference type="InterPro" id="IPR031977">
    <property type="entry name" value="DUF4783"/>
</dbReference>
<dbReference type="Pfam" id="PF16022">
    <property type="entry name" value="DUF4783"/>
    <property type="match status" value="1"/>
</dbReference>
<evidence type="ECO:0000313" key="2">
    <source>
        <dbReference type="EMBL" id="MCH7414048.1"/>
    </source>
</evidence>
<proteinExistence type="predicted"/>
<evidence type="ECO:0000256" key="1">
    <source>
        <dbReference type="SAM" id="SignalP"/>
    </source>
</evidence>
<accession>A0ABS9VC80</accession>
<dbReference type="Proteomes" id="UP001165430">
    <property type="component" value="Unassembled WGS sequence"/>
</dbReference>
<feature type="chain" id="PRO_5046505622" evidence="1">
    <location>
        <begin position="24"/>
        <end position="133"/>
    </location>
</feature>
<evidence type="ECO:0000313" key="3">
    <source>
        <dbReference type="Proteomes" id="UP001165430"/>
    </source>
</evidence>
<keyword evidence="1" id="KW-0732">Signal</keyword>
<dbReference type="EMBL" id="JAKZGO010000008">
    <property type="protein sequence ID" value="MCH7414048.1"/>
    <property type="molecule type" value="Genomic_DNA"/>
</dbReference>
<comment type="caution">
    <text evidence="2">The sequence shown here is derived from an EMBL/GenBank/DDBJ whole genome shotgun (WGS) entry which is preliminary data.</text>
</comment>
<dbReference type="RefSeq" id="WP_241412300.1">
    <property type="nucleotide sequence ID" value="NZ_JAKZGO010000008.1"/>
</dbReference>
<name>A0ABS9VC80_9BACT</name>
<protein>
    <submittedName>
        <fullName evidence="2">DUF4783 domain-containing protein</fullName>
    </submittedName>
</protein>
<keyword evidence="3" id="KW-1185">Reference proteome</keyword>
<feature type="signal peptide" evidence="1">
    <location>
        <begin position="1"/>
        <end position="23"/>
    </location>
</feature>
<sequence>MKKLLPVIFCLLTLGSLSLFTVAAPFYENEVIFASLKNGSSKDLARFFENGVELNINGNQGEYSKNQAELVIRDFFKKYPPENFEIIHEGFSGDQIKHYIGTYTSMGESYRILLKGKLQEEEFRIYSLEIIKY</sequence>
<dbReference type="Gene3D" id="3.10.450.50">
    <property type="match status" value="1"/>
</dbReference>